<reference evidence="1" key="1">
    <citation type="submission" date="2018-07" db="EMBL/GenBank/DDBJ databases">
        <title>Comparative genomics of catfishes provides insights into carnivory and benthic adaptation.</title>
        <authorList>
            <person name="Zhang Y."/>
            <person name="Wang D."/>
            <person name="Peng Z."/>
            <person name="Zheng S."/>
            <person name="Shao F."/>
            <person name="Tao W."/>
        </authorList>
    </citation>
    <scope>NUCLEOTIDE SEQUENCE</scope>
    <source>
        <strain evidence="1">Chongqing</strain>
    </source>
</reference>
<dbReference type="PANTHER" id="PTHR47510">
    <property type="entry name" value="REVERSE TRANSCRIPTASE DOMAIN-CONTAINING PROTEIN"/>
    <property type="match status" value="1"/>
</dbReference>
<protein>
    <submittedName>
        <fullName evidence="1">Uncharacterized protein</fullName>
    </submittedName>
</protein>
<accession>A0AAD5FKM3</accession>
<feature type="non-terminal residue" evidence="1">
    <location>
        <position position="227"/>
    </location>
</feature>
<sequence length="227" mass="26065">NVKRALPNFYQHITFPTGGERTLDHCYTTFKRSYKAQSRPPFGKSDHAAILLMPVYKQRLKQEAPVQREVARWTDQSVAALQDALDDADWDMFRRSSDDVNMFTEAVVGFIGKLMDDMVQKNTIRKFPSQKPWVDKTIRDALRSRSAAYNMGLATGDMDEYKAASYSVHRAVKDAKRRYGRKLESQFQQGGSRSLWQGLRTITDYKKPSSRMVNADASLADELNTFY</sequence>
<comment type="caution">
    <text evidence="1">The sequence shown here is derived from an EMBL/GenBank/DDBJ whole genome shotgun (WGS) entry which is preliminary data.</text>
</comment>
<dbReference type="Proteomes" id="UP001205998">
    <property type="component" value="Unassembled WGS sequence"/>
</dbReference>
<dbReference type="EMBL" id="MU551670">
    <property type="protein sequence ID" value="KAI5619032.1"/>
    <property type="molecule type" value="Genomic_DNA"/>
</dbReference>
<feature type="non-terminal residue" evidence="1">
    <location>
        <position position="1"/>
    </location>
</feature>
<proteinExistence type="predicted"/>
<organism evidence="1 2">
    <name type="scientific">Silurus asotus</name>
    <name type="common">Amur catfish</name>
    <name type="synonym">Parasilurus asotus</name>
    <dbReference type="NCBI Taxonomy" id="30991"/>
    <lineage>
        <taxon>Eukaryota</taxon>
        <taxon>Metazoa</taxon>
        <taxon>Chordata</taxon>
        <taxon>Craniata</taxon>
        <taxon>Vertebrata</taxon>
        <taxon>Euteleostomi</taxon>
        <taxon>Actinopterygii</taxon>
        <taxon>Neopterygii</taxon>
        <taxon>Teleostei</taxon>
        <taxon>Ostariophysi</taxon>
        <taxon>Siluriformes</taxon>
        <taxon>Siluridae</taxon>
        <taxon>Silurus</taxon>
    </lineage>
</organism>
<evidence type="ECO:0000313" key="1">
    <source>
        <dbReference type="EMBL" id="KAI5619032.1"/>
    </source>
</evidence>
<dbReference type="AlphaFoldDB" id="A0AAD5FKM3"/>
<name>A0AAD5FKM3_SILAS</name>
<keyword evidence="2" id="KW-1185">Reference proteome</keyword>
<dbReference type="PANTHER" id="PTHR47510:SF3">
    <property type="entry name" value="ENDO_EXONUCLEASE_PHOSPHATASE DOMAIN-CONTAINING PROTEIN"/>
    <property type="match status" value="1"/>
</dbReference>
<gene>
    <name evidence="1" type="ORF">C0J50_21063</name>
</gene>
<evidence type="ECO:0000313" key="2">
    <source>
        <dbReference type="Proteomes" id="UP001205998"/>
    </source>
</evidence>